<reference evidence="1 2" key="1">
    <citation type="journal article" date="2019" name="Sci. Rep.">
        <title>Sulfobacillus thermotolerans: new insights into resistance and metabolic capacities of acidophilic chemolithotrophs.</title>
        <authorList>
            <person name="Panyushkina A.E."/>
            <person name="Babenko V.V."/>
            <person name="Nikitina A.S."/>
            <person name="Selezneva O.V."/>
            <person name="Tsaplina I.A."/>
            <person name="Letarova M.A."/>
            <person name="Kostryukova E.S."/>
            <person name="Letarov A.V."/>
        </authorList>
    </citation>
    <scope>NUCLEOTIDE SEQUENCE [LARGE SCALE GENOMIC DNA]</scope>
    <source>
        <strain evidence="1 2">Kr1</strain>
    </source>
</reference>
<dbReference type="InterPro" id="IPR029033">
    <property type="entry name" value="His_PPase_superfam"/>
</dbReference>
<dbReference type="CDD" id="cd07067">
    <property type="entry name" value="HP_PGM_like"/>
    <property type="match status" value="1"/>
</dbReference>
<sequence>MKTVYFVRHGRTTWNDRGNRYCGRSDLELTEAGMGQALRLAQMFEDVPLDVAFASPLQRAIATAFPIANRAGVSLHIDSRLQEIDFGNWEGLTQQEIESSDTLQWQRWVQDPAVTKAGGTGETGQEAVVRMQHFIEDVKSWPFQNVLVTSHNTVMRLFIAASLALPLASYRHFEMDNGDVWVMRIGEMGEMKWKPGISCAHRNSTTENAAAMTELR</sequence>
<organism evidence="1 2">
    <name type="scientific">Sulfobacillus thermotolerans</name>
    <dbReference type="NCBI Taxonomy" id="338644"/>
    <lineage>
        <taxon>Bacteria</taxon>
        <taxon>Bacillati</taxon>
        <taxon>Bacillota</taxon>
        <taxon>Clostridia</taxon>
        <taxon>Eubacteriales</taxon>
        <taxon>Clostridiales Family XVII. Incertae Sedis</taxon>
        <taxon>Sulfobacillus</taxon>
    </lineage>
</organism>
<dbReference type="PANTHER" id="PTHR48100:SF59">
    <property type="entry name" value="ADENOSYLCOBALAMIN_ALPHA-RIBAZOLE PHOSPHATASE"/>
    <property type="match status" value="1"/>
</dbReference>
<dbReference type="InterPro" id="IPR050275">
    <property type="entry name" value="PGM_Phosphatase"/>
</dbReference>
<evidence type="ECO:0000313" key="2">
    <source>
        <dbReference type="Proteomes" id="UP000325292"/>
    </source>
</evidence>
<name>A0ABM6RVL8_9FIRM</name>
<dbReference type="InterPro" id="IPR013078">
    <property type="entry name" value="His_Pase_superF_clade-1"/>
</dbReference>
<gene>
    <name evidence="1" type="ORF">BXT84_10065</name>
</gene>
<protein>
    <submittedName>
        <fullName evidence="1">Histidine phosphatase family protein</fullName>
    </submittedName>
</protein>
<dbReference type="Pfam" id="PF00300">
    <property type="entry name" value="His_Phos_1"/>
    <property type="match status" value="1"/>
</dbReference>
<dbReference type="EMBL" id="CP019454">
    <property type="protein sequence ID" value="AUW95526.1"/>
    <property type="molecule type" value="Genomic_DNA"/>
</dbReference>
<proteinExistence type="predicted"/>
<dbReference type="SMART" id="SM00855">
    <property type="entry name" value="PGAM"/>
    <property type="match status" value="1"/>
</dbReference>
<dbReference type="SUPFAM" id="SSF53254">
    <property type="entry name" value="Phosphoglycerate mutase-like"/>
    <property type="match status" value="1"/>
</dbReference>
<dbReference type="Proteomes" id="UP000325292">
    <property type="component" value="Chromosome"/>
</dbReference>
<dbReference type="Gene3D" id="3.40.50.1240">
    <property type="entry name" value="Phosphoglycerate mutase-like"/>
    <property type="match status" value="1"/>
</dbReference>
<evidence type="ECO:0000313" key="1">
    <source>
        <dbReference type="EMBL" id="AUW95526.1"/>
    </source>
</evidence>
<keyword evidence="2" id="KW-1185">Reference proteome</keyword>
<accession>A0ABM6RVL8</accession>
<dbReference type="PANTHER" id="PTHR48100">
    <property type="entry name" value="BROAD-SPECIFICITY PHOSPHATASE YOR283W-RELATED"/>
    <property type="match status" value="1"/>
</dbReference>